<keyword evidence="8" id="KW-1185">Reference proteome</keyword>
<dbReference type="InterPro" id="IPR024041">
    <property type="entry name" value="NH4_transpt_AmtB-like_dom"/>
</dbReference>
<keyword evidence="3 6" id="KW-1133">Transmembrane helix</keyword>
<feature type="transmembrane region" description="Helical" evidence="6">
    <location>
        <begin position="794"/>
        <end position="814"/>
    </location>
</feature>
<protein>
    <submittedName>
        <fullName evidence="9">Ammonium_transp domain-containing protein</fullName>
    </submittedName>
</protein>
<comment type="subcellular location">
    <subcellularLocation>
        <location evidence="1">Membrane</location>
        <topology evidence="1">Multi-pass membrane protein</topology>
    </subcellularLocation>
</comment>
<evidence type="ECO:0000256" key="2">
    <source>
        <dbReference type="ARBA" id="ARBA00022692"/>
    </source>
</evidence>
<dbReference type="PANTHER" id="PTHR11730:SF58">
    <property type="entry name" value="AMMONIUM TRANSPORTER"/>
    <property type="match status" value="1"/>
</dbReference>
<proteinExistence type="predicted"/>
<feature type="transmembrane region" description="Helical" evidence="6">
    <location>
        <begin position="55"/>
        <end position="74"/>
    </location>
</feature>
<name>A0A1I8GCF7_9PLAT</name>
<feature type="transmembrane region" description="Helical" evidence="6">
    <location>
        <begin position="86"/>
        <end position="110"/>
    </location>
</feature>
<feature type="domain" description="Ammonium transporter AmtB-like" evidence="7">
    <location>
        <begin position="84"/>
        <end position="340"/>
    </location>
</feature>
<accession>A0A1I8GCF7</accession>
<dbReference type="Gene3D" id="1.10.3430.10">
    <property type="entry name" value="Ammonium transporter AmtB like domains"/>
    <property type="match status" value="2"/>
</dbReference>
<dbReference type="Proteomes" id="UP000095280">
    <property type="component" value="Unplaced"/>
</dbReference>
<evidence type="ECO:0000256" key="3">
    <source>
        <dbReference type="ARBA" id="ARBA00022989"/>
    </source>
</evidence>
<feature type="compositionally biased region" description="Pro residues" evidence="5">
    <location>
        <begin position="374"/>
        <end position="385"/>
    </location>
</feature>
<sequence>MVKNVVDVVFGGVTYWMFGYALSFGEDPGNNWFFGWGEFFVDASVESMGQKFTTFIFQMSFATTATTIVSGAMAERTKLTSYIMGVIDIAGVGPVHLLGGVTGLIATVLLRPRIGRFEEGKPPPPMGCPTNVMLGMFMLWWGWLGFNCGSTFGIRGGKWKLAARSAVATILSSMGGGLTSLTLTFIICNKKFDIGDIVNGVLGALEAVTGMCALAHPWEAMVIGMIAGIMTTFTTRLVERLRIDDPVGVVPVHLVCGLWGLLAPAFFVENDILEQITRGRAGMFRGGGFYLLGVQLLAALCIVTWSVLVSLAQLLAIHKLMGLRVTAEEELLGADYCEHNIRPVSEILVREPVQDDMNDDERDDARGKSTSSSPPMPRPPPPPPRSSGGVLGVVSSELSVTQRPSTHHAIGNHAVTIGDATVDGEASASNFRRRRRDELGAGERRDRVLGRLQLLAEAGRMMGNGLRPPGLVPPPQPPMLHQHPQHPATCCNCDNFLTCILCGCPVKSSLLWRAHLASRGHRANAEALRSRGGDRAVEILSGAGLKRRLQETSEKQQKKQPSETWHRLNELELLKEAATIKQEAKSAMKLEPAAGDGSPTDEADIDEAELELGLDSSASRQDHLGLYDCVETDETAMDNFTVSNGHFQRQEGVAPLSTSTASIATVAGGYDSRDISSDDATWILTSTFIIFTMQSGFGLLESGCVNPRNEVNIMVKNVVDVVFGGVTYWMFGYALSFGEDPGNNWFFGWGEFFVDASVESMGQKFTTFIFQMSFATTATTIVSGAMAERTKLTSYIVFSLFNTIIYCIPAHWVWGRKGFLYEMGVIDIAGVGPVHLLGGVTGLIATVLLRPRIGRFEEGKPPPPMGCPTNVMLGMFML</sequence>
<feature type="transmembrane region" description="Helical" evidence="6">
    <location>
        <begin position="250"/>
        <end position="268"/>
    </location>
</feature>
<dbReference type="InterPro" id="IPR029020">
    <property type="entry name" value="Ammonium/urea_transptr"/>
</dbReference>
<evidence type="ECO:0000256" key="1">
    <source>
        <dbReference type="ARBA" id="ARBA00004141"/>
    </source>
</evidence>
<feature type="transmembrane region" description="Helical" evidence="6">
    <location>
        <begin position="166"/>
        <end position="187"/>
    </location>
</feature>
<evidence type="ECO:0000259" key="7">
    <source>
        <dbReference type="Pfam" id="PF00909"/>
    </source>
</evidence>
<dbReference type="GO" id="GO:0005886">
    <property type="term" value="C:plasma membrane"/>
    <property type="evidence" value="ECO:0007669"/>
    <property type="project" value="TreeGrafter"/>
</dbReference>
<dbReference type="GO" id="GO:0008519">
    <property type="term" value="F:ammonium channel activity"/>
    <property type="evidence" value="ECO:0007669"/>
    <property type="project" value="InterPro"/>
</dbReference>
<feature type="transmembrane region" description="Helical" evidence="6">
    <location>
        <begin position="826"/>
        <end position="849"/>
    </location>
</feature>
<dbReference type="AlphaFoldDB" id="A0A1I8GCF7"/>
<feature type="transmembrane region" description="Helical" evidence="6">
    <location>
        <begin position="718"/>
        <end position="737"/>
    </location>
</feature>
<feature type="domain" description="Ammonium transporter AmtB-like" evidence="7">
    <location>
        <begin position="682"/>
        <end position="878"/>
    </location>
</feature>
<evidence type="ECO:0000256" key="6">
    <source>
        <dbReference type="SAM" id="Phobius"/>
    </source>
</evidence>
<feature type="transmembrane region" description="Helical" evidence="6">
    <location>
        <begin position="288"/>
        <end position="315"/>
    </location>
</feature>
<evidence type="ECO:0000256" key="5">
    <source>
        <dbReference type="SAM" id="MobiDB-lite"/>
    </source>
</evidence>
<keyword evidence="4 6" id="KW-0472">Membrane</keyword>
<reference evidence="9" key="1">
    <citation type="submission" date="2016-11" db="UniProtKB">
        <authorList>
            <consortium name="WormBaseParasite"/>
        </authorList>
    </citation>
    <scope>IDENTIFICATION</scope>
</reference>
<dbReference type="PANTHER" id="PTHR11730">
    <property type="entry name" value="AMMONIUM TRANSPORTER"/>
    <property type="match status" value="1"/>
</dbReference>
<evidence type="ECO:0000256" key="4">
    <source>
        <dbReference type="ARBA" id="ARBA00023136"/>
    </source>
</evidence>
<dbReference type="SUPFAM" id="SSF111352">
    <property type="entry name" value="Ammonium transporter"/>
    <property type="match status" value="2"/>
</dbReference>
<dbReference type="Pfam" id="PF00909">
    <property type="entry name" value="Ammonium_transp"/>
    <property type="match status" value="2"/>
</dbReference>
<keyword evidence="2 6" id="KW-0812">Transmembrane</keyword>
<evidence type="ECO:0000313" key="9">
    <source>
        <dbReference type="WBParaSite" id="maker-uti_cns_0001417-snap-gene-0.4-mRNA-1"/>
    </source>
</evidence>
<evidence type="ECO:0000313" key="8">
    <source>
        <dbReference type="Proteomes" id="UP000095280"/>
    </source>
</evidence>
<dbReference type="WBParaSite" id="maker-uti_cns_0001417-snap-gene-0.4-mRNA-1">
    <property type="protein sequence ID" value="maker-uti_cns_0001417-snap-gene-0.4-mRNA-1"/>
    <property type="gene ID" value="maker-uti_cns_0001417-snap-gene-0.4"/>
</dbReference>
<feature type="transmembrane region" description="Helical" evidence="6">
    <location>
        <begin position="130"/>
        <end position="154"/>
    </location>
</feature>
<feature type="transmembrane region" description="Helical" evidence="6">
    <location>
        <begin position="768"/>
        <end position="787"/>
    </location>
</feature>
<feature type="region of interest" description="Disordered" evidence="5">
    <location>
        <begin position="348"/>
        <end position="391"/>
    </location>
</feature>
<organism evidence="8 9">
    <name type="scientific">Macrostomum lignano</name>
    <dbReference type="NCBI Taxonomy" id="282301"/>
    <lineage>
        <taxon>Eukaryota</taxon>
        <taxon>Metazoa</taxon>
        <taxon>Spiralia</taxon>
        <taxon>Lophotrochozoa</taxon>
        <taxon>Platyhelminthes</taxon>
        <taxon>Rhabditophora</taxon>
        <taxon>Macrostomorpha</taxon>
        <taxon>Macrostomida</taxon>
        <taxon>Macrostomidae</taxon>
        <taxon>Macrostomum</taxon>
    </lineage>
</organism>
<dbReference type="GO" id="GO:0097272">
    <property type="term" value="P:ammonium homeostasis"/>
    <property type="evidence" value="ECO:0007669"/>
    <property type="project" value="TreeGrafter"/>
</dbReference>